<gene>
    <name evidence="5" type="ORF">AQPW35_21020</name>
</gene>
<keyword evidence="6" id="KW-1185">Reference proteome</keyword>
<keyword evidence="2" id="KW-0732">Signal</keyword>
<dbReference type="InterPro" id="IPR023346">
    <property type="entry name" value="Lysozyme-like_dom_sf"/>
</dbReference>
<dbReference type="Gene3D" id="1.10.8.350">
    <property type="entry name" value="Bacterial muramidase"/>
    <property type="match status" value="1"/>
</dbReference>
<feature type="compositionally biased region" description="Pro residues" evidence="1">
    <location>
        <begin position="32"/>
        <end position="46"/>
    </location>
</feature>
<protein>
    <recommendedName>
        <fullName evidence="7">Murein transglycosylase</fullName>
    </recommendedName>
</protein>
<reference evidence="6" key="1">
    <citation type="submission" date="2019-03" db="EMBL/GenBank/DDBJ databases">
        <title>Aquabacterium pictum sp.nov., the first bacteriochlorophyll a-containing freshwater bacterium in the genus Aquabacterium of the class Betaproteobacteria.</title>
        <authorList>
            <person name="Hirose S."/>
            <person name="Tank M."/>
            <person name="Hara E."/>
            <person name="Tamaki H."/>
            <person name="Takaichi S."/>
            <person name="Haruta S."/>
            <person name="Hanada S."/>
        </authorList>
    </citation>
    <scope>NUCLEOTIDE SEQUENCE [LARGE SCALE GENOMIC DNA]</scope>
    <source>
        <strain evidence="6">W35</strain>
    </source>
</reference>
<comment type="caution">
    <text evidence="5">The sequence shown here is derived from an EMBL/GenBank/DDBJ whole genome shotgun (WGS) entry which is preliminary data.</text>
</comment>
<dbReference type="Gene3D" id="1.10.101.10">
    <property type="entry name" value="PGBD-like superfamily/PGBD"/>
    <property type="match status" value="1"/>
</dbReference>
<evidence type="ECO:0000259" key="3">
    <source>
        <dbReference type="Pfam" id="PF01471"/>
    </source>
</evidence>
<dbReference type="PANTHER" id="PTHR30163">
    <property type="entry name" value="MEMBRANE-BOUND LYTIC MUREIN TRANSGLYCOSYLASE B"/>
    <property type="match status" value="1"/>
</dbReference>
<dbReference type="Pfam" id="PF13406">
    <property type="entry name" value="SLT_2"/>
    <property type="match status" value="1"/>
</dbReference>
<proteinExistence type="predicted"/>
<feature type="domain" description="Transglycosylase SLT" evidence="4">
    <location>
        <begin position="72"/>
        <end position="362"/>
    </location>
</feature>
<dbReference type="SUPFAM" id="SSF47090">
    <property type="entry name" value="PGBD-like"/>
    <property type="match status" value="1"/>
</dbReference>
<dbReference type="PANTHER" id="PTHR30163:SF8">
    <property type="entry name" value="LYTIC MUREIN TRANSGLYCOSYLASE"/>
    <property type="match status" value="1"/>
</dbReference>
<feature type="signal peptide" evidence="2">
    <location>
        <begin position="1"/>
        <end position="30"/>
    </location>
</feature>
<dbReference type="InterPro" id="IPR002477">
    <property type="entry name" value="Peptidoglycan-bd-like"/>
</dbReference>
<dbReference type="AlphaFoldDB" id="A0A480ANI6"/>
<dbReference type="OrthoDB" id="9772911at2"/>
<sequence>MPCTAAPTCARLRLTSLGLAALLLAACATAPDPAPHPAPGRTPPAPTGAAPVTAAVLPPAMPPEAAAQPAAFSAWVRDFAATARAAGIADDTLRSALADVRHIPRVVALDRAQPEFNRTVWDYLDRSVSARRVAGGQARLAQLRPEADAAAARYGVPAEVLVAIWGMESDYGANTGDLPTIDALATLGFDGRRADWARSQLIAALRILQQGDIPRARMVGSWAGAMGQTQFLPTSFLAHAVDADGDGRRDIWGSLPDVLASTANFLAHAGWQAGEPWGAEVRLPPGFDAGRADASVRQPASQWAAEGLQAVDGQPLPVLADAMVLLPAGVRGPAFLVGANFRALLRYNNATSYALAVGLLSQALAGGPGVQAAWPREQPALSRAQVLALQTALNARGFDSGTPDGLLGPATRAALRGLQRSIGMPADGHPTLDLLQRLTAAP</sequence>
<feature type="domain" description="Peptidoglycan binding-like" evidence="3">
    <location>
        <begin position="383"/>
        <end position="438"/>
    </location>
</feature>
<evidence type="ECO:0000313" key="6">
    <source>
        <dbReference type="Proteomes" id="UP000301751"/>
    </source>
</evidence>
<accession>A0A480ANI6</accession>
<evidence type="ECO:0000259" key="4">
    <source>
        <dbReference type="Pfam" id="PF13406"/>
    </source>
</evidence>
<evidence type="ECO:0000256" key="2">
    <source>
        <dbReference type="SAM" id="SignalP"/>
    </source>
</evidence>
<dbReference type="RefSeq" id="WP_137732773.1">
    <property type="nucleotide sequence ID" value="NZ_BJCL01000004.1"/>
</dbReference>
<dbReference type="EMBL" id="BJCL01000004">
    <property type="protein sequence ID" value="GCL63021.1"/>
    <property type="molecule type" value="Genomic_DNA"/>
</dbReference>
<dbReference type="Proteomes" id="UP000301751">
    <property type="component" value="Unassembled WGS sequence"/>
</dbReference>
<dbReference type="SUPFAM" id="SSF53955">
    <property type="entry name" value="Lysozyme-like"/>
    <property type="match status" value="1"/>
</dbReference>
<dbReference type="NCBIfam" id="TIGR02283">
    <property type="entry name" value="MltB_2"/>
    <property type="match status" value="1"/>
</dbReference>
<dbReference type="CDD" id="cd13399">
    <property type="entry name" value="Slt35-like"/>
    <property type="match status" value="1"/>
</dbReference>
<dbReference type="InterPro" id="IPR043426">
    <property type="entry name" value="MltB-like"/>
</dbReference>
<evidence type="ECO:0008006" key="7">
    <source>
        <dbReference type="Google" id="ProtNLM"/>
    </source>
</evidence>
<dbReference type="GO" id="GO:0009253">
    <property type="term" value="P:peptidoglycan catabolic process"/>
    <property type="evidence" value="ECO:0007669"/>
    <property type="project" value="TreeGrafter"/>
</dbReference>
<evidence type="ECO:0000313" key="5">
    <source>
        <dbReference type="EMBL" id="GCL63021.1"/>
    </source>
</evidence>
<dbReference type="Pfam" id="PF01471">
    <property type="entry name" value="PG_binding_1"/>
    <property type="match status" value="1"/>
</dbReference>
<organism evidence="5 6">
    <name type="scientific">Pseudaquabacterium pictum</name>
    <dbReference type="NCBI Taxonomy" id="2315236"/>
    <lineage>
        <taxon>Bacteria</taxon>
        <taxon>Pseudomonadati</taxon>
        <taxon>Pseudomonadota</taxon>
        <taxon>Betaproteobacteria</taxon>
        <taxon>Burkholderiales</taxon>
        <taxon>Sphaerotilaceae</taxon>
        <taxon>Pseudaquabacterium</taxon>
    </lineage>
</organism>
<dbReference type="GO" id="GO:0008933">
    <property type="term" value="F:peptidoglycan lytic transglycosylase activity"/>
    <property type="evidence" value="ECO:0007669"/>
    <property type="project" value="TreeGrafter"/>
</dbReference>
<feature type="region of interest" description="Disordered" evidence="1">
    <location>
        <begin position="32"/>
        <end position="52"/>
    </location>
</feature>
<name>A0A480ANI6_9BURK</name>
<dbReference type="InterPro" id="IPR036365">
    <property type="entry name" value="PGBD-like_sf"/>
</dbReference>
<dbReference type="InterPro" id="IPR011970">
    <property type="entry name" value="MltB_2"/>
</dbReference>
<dbReference type="Gene3D" id="1.10.530.10">
    <property type="match status" value="1"/>
</dbReference>
<dbReference type="InterPro" id="IPR031304">
    <property type="entry name" value="SLT_2"/>
</dbReference>
<evidence type="ECO:0000256" key="1">
    <source>
        <dbReference type="SAM" id="MobiDB-lite"/>
    </source>
</evidence>
<dbReference type="InterPro" id="IPR036366">
    <property type="entry name" value="PGBDSf"/>
</dbReference>
<feature type="chain" id="PRO_5019716440" description="Murein transglycosylase" evidence="2">
    <location>
        <begin position="31"/>
        <end position="442"/>
    </location>
</feature>